<proteinExistence type="predicted"/>
<dbReference type="EMBL" id="KN822945">
    <property type="protein sequence ID" value="KIO33949.1"/>
    <property type="molecule type" value="Genomic_DNA"/>
</dbReference>
<feature type="transmembrane region" description="Helical" evidence="2">
    <location>
        <begin position="165"/>
        <end position="189"/>
    </location>
</feature>
<evidence type="ECO:0000256" key="2">
    <source>
        <dbReference type="SAM" id="Phobius"/>
    </source>
</evidence>
<dbReference type="Pfam" id="PF24841">
    <property type="entry name" value="DUF7719"/>
    <property type="match status" value="1"/>
</dbReference>
<evidence type="ECO:0000256" key="1">
    <source>
        <dbReference type="SAM" id="MobiDB-lite"/>
    </source>
</evidence>
<dbReference type="AlphaFoldDB" id="A0A0C3QXV0"/>
<dbReference type="Proteomes" id="UP000054248">
    <property type="component" value="Unassembled WGS sequence"/>
</dbReference>
<organism evidence="4 5">
    <name type="scientific">Tulasnella calospora MUT 4182</name>
    <dbReference type="NCBI Taxonomy" id="1051891"/>
    <lineage>
        <taxon>Eukaryota</taxon>
        <taxon>Fungi</taxon>
        <taxon>Dikarya</taxon>
        <taxon>Basidiomycota</taxon>
        <taxon>Agaricomycotina</taxon>
        <taxon>Agaricomycetes</taxon>
        <taxon>Cantharellales</taxon>
        <taxon>Tulasnellaceae</taxon>
        <taxon>Tulasnella</taxon>
    </lineage>
</organism>
<sequence length="201" mass="22620">MAKRKQASSQPDIPLAKPPQDDSDRFENFEDISPEEQERLIKESGLLGKVQKIQRAPEQTVDFADNVFNTVLYVIPLGFLYVIMDVLIHQQYGQDHSMAESLKRLVSGLPFLAVLVFYTHRFQTKRLVQLALVSVAVGSGSGLIYQLNLGSWTENMQRGPPLLTLWVFAVIQMDLLPCSVSLALVYGIARYNNLSLGLVRR</sequence>
<dbReference type="InterPro" id="IPR056136">
    <property type="entry name" value="DUF7719"/>
</dbReference>
<evidence type="ECO:0000259" key="3">
    <source>
        <dbReference type="Pfam" id="PF24841"/>
    </source>
</evidence>
<evidence type="ECO:0000313" key="5">
    <source>
        <dbReference type="Proteomes" id="UP000054248"/>
    </source>
</evidence>
<keyword evidence="2" id="KW-0472">Membrane</keyword>
<keyword evidence="2" id="KW-0812">Transmembrane</keyword>
<protein>
    <recommendedName>
        <fullName evidence="3">DUF7719 domain-containing protein</fullName>
    </recommendedName>
</protein>
<reference evidence="4 5" key="1">
    <citation type="submission" date="2014-04" db="EMBL/GenBank/DDBJ databases">
        <authorList>
            <consortium name="DOE Joint Genome Institute"/>
            <person name="Kuo A."/>
            <person name="Girlanda M."/>
            <person name="Perotto S."/>
            <person name="Kohler A."/>
            <person name="Nagy L.G."/>
            <person name="Floudas D."/>
            <person name="Copeland A."/>
            <person name="Barry K.W."/>
            <person name="Cichocki N."/>
            <person name="Veneault-Fourrey C."/>
            <person name="LaButti K."/>
            <person name="Lindquist E.A."/>
            <person name="Lipzen A."/>
            <person name="Lundell T."/>
            <person name="Morin E."/>
            <person name="Murat C."/>
            <person name="Sun H."/>
            <person name="Tunlid A."/>
            <person name="Henrissat B."/>
            <person name="Grigoriev I.V."/>
            <person name="Hibbett D.S."/>
            <person name="Martin F."/>
            <person name="Nordberg H.P."/>
            <person name="Cantor M.N."/>
            <person name="Hua S.X."/>
        </authorList>
    </citation>
    <scope>NUCLEOTIDE SEQUENCE [LARGE SCALE GENOMIC DNA]</scope>
    <source>
        <strain evidence="4 5">MUT 4182</strain>
    </source>
</reference>
<dbReference type="HOGENOM" id="CLU_074873_1_0_1"/>
<feature type="transmembrane region" description="Helical" evidence="2">
    <location>
        <begin position="63"/>
        <end position="84"/>
    </location>
</feature>
<dbReference type="OrthoDB" id="5597489at2759"/>
<dbReference type="PANTHER" id="PTHR37846:SF1">
    <property type="entry name" value="DEACETYLASE-LIKE PROTEIN"/>
    <property type="match status" value="1"/>
</dbReference>
<keyword evidence="5" id="KW-1185">Reference proteome</keyword>
<dbReference type="PANTHER" id="PTHR37846">
    <property type="entry name" value="YALI0B21296P"/>
    <property type="match status" value="1"/>
</dbReference>
<feature type="transmembrane region" description="Helical" evidence="2">
    <location>
        <begin position="127"/>
        <end position="145"/>
    </location>
</feature>
<feature type="domain" description="DUF7719" evidence="3">
    <location>
        <begin position="129"/>
        <end position="195"/>
    </location>
</feature>
<reference evidence="5" key="2">
    <citation type="submission" date="2015-01" db="EMBL/GenBank/DDBJ databases">
        <title>Evolutionary Origins and Diversification of the Mycorrhizal Mutualists.</title>
        <authorList>
            <consortium name="DOE Joint Genome Institute"/>
            <consortium name="Mycorrhizal Genomics Consortium"/>
            <person name="Kohler A."/>
            <person name="Kuo A."/>
            <person name="Nagy L.G."/>
            <person name="Floudas D."/>
            <person name="Copeland A."/>
            <person name="Barry K.W."/>
            <person name="Cichocki N."/>
            <person name="Veneault-Fourrey C."/>
            <person name="LaButti K."/>
            <person name="Lindquist E.A."/>
            <person name="Lipzen A."/>
            <person name="Lundell T."/>
            <person name="Morin E."/>
            <person name="Murat C."/>
            <person name="Riley R."/>
            <person name="Ohm R."/>
            <person name="Sun H."/>
            <person name="Tunlid A."/>
            <person name="Henrissat B."/>
            <person name="Grigoriev I.V."/>
            <person name="Hibbett D.S."/>
            <person name="Martin F."/>
        </authorList>
    </citation>
    <scope>NUCLEOTIDE SEQUENCE [LARGE SCALE GENOMIC DNA]</scope>
    <source>
        <strain evidence="5">MUT 4182</strain>
    </source>
</reference>
<name>A0A0C3QXV0_9AGAM</name>
<accession>A0A0C3QXV0</accession>
<evidence type="ECO:0000313" key="4">
    <source>
        <dbReference type="EMBL" id="KIO33949.1"/>
    </source>
</evidence>
<feature type="region of interest" description="Disordered" evidence="1">
    <location>
        <begin position="1"/>
        <end position="29"/>
    </location>
</feature>
<feature type="transmembrane region" description="Helical" evidence="2">
    <location>
        <begin position="104"/>
        <end position="120"/>
    </location>
</feature>
<feature type="compositionally biased region" description="Basic and acidic residues" evidence="1">
    <location>
        <begin position="19"/>
        <end position="28"/>
    </location>
</feature>
<dbReference type="STRING" id="1051891.A0A0C3QXV0"/>
<gene>
    <name evidence="4" type="ORF">M407DRAFT_240828</name>
</gene>
<keyword evidence="2" id="KW-1133">Transmembrane helix</keyword>